<evidence type="ECO:0000256" key="3">
    <source>
        <dbReference type="ARBA" id="ARBA00034474"/>
    </source>
</evidence>
<keyword evidence="1" id="KW-0560">Oxidoreductase</keyword>
<evidence type="ECO:0000256" key="4">
    <source>
        <dbReference type="ARBA" id="ARBA00034490"/>
    </source>
</evidence>
<gene>
    <name evidence="7" type="ORF">HKI87_01g08720</name>
</gene>
<sequence length="157" mass="16558">MGSSKCVGLCRPHADPAAGRARLSQRPRGLRGNAGLAGGRASSLRSGFVVAGSLFDSEAFGELSVSAKEGEIKIGAAVRVAKEVRVFHITGAGPDGYNLEGNEGVVVSRADDYEGRPTTANLPYKVKFQVEVEGKNGKVKTLKTFAHLTKAELERCN</sequence>
<name>A0AAX4P0A9_9CHLO</name>
<dbReference type="Gene3D" id="2.30.30.50">
    <property type="match status" value="1"/>
</dbReference>
<dbReference type="Pfam" id="PF02941">
    <property type="entry name" value="FeThRed_A"/>
    <property type="match status" value="1"/>
</dbReference>
<dbReference type="GO" id="GO:0015979">
    <property type="term" value="P:photosynthesis"/>
    <property type="evidence" value="ECO:0007669"/>
    <property type="project" value="InterPro"/>
</dbReference>
<dbReference type="InterPro" id="IPR008990">
    <property type="entry name" value="Elect_transpt_acc-like_dom_sf"/>
</dbReference>
<protein>
    <submittedName>
        <fullName evidence="7">Variable chain of ferredoxin-thioredoxin reductase</fullName>
    </submittedName>
</protein>
<dbReference type="InterPro" id="IPR044166">
    <property type="entry name" value="FTRV"/>
</dbReference>
<evidence type="ECO:0000313" key="7">
    <source>
        <dbReference type="EMBL" id="WZN59346.1"/>
    </source>
</evidence>
<evidence type="ECO:0000256" key="5">
    <source>
        <dbReference type="SAM" id="MobiDB-lite"/>
    </source>
</evidence>
<evidence type="ECO:0000256" key="1">
    <source>
        <dbReference type="ARBA" id="ARBA00023002"/>
    </source>
</evidence>
<comment type="similarity">
    <text evidence="4">Belongs to the ferredoxin thioredoxin reductase alpha subunit family.</text>
</comment>
<keyword evidence="8" id="KW-1185">Reference proteome</keyword>
<feature type="compositionally biased region" description="Low complexity" evidence="5">
    <location>
        <begin position="30"/>
        <end position="39"/>
    </location>
</feature>
<dbReference type="InterPro" id="IPR004207">
    <property type="entry name" value="Fd_thioredoxin_Rdtase_alpha"/>
</dbReference>
<feature type="domain" description="Ferredoxin thioredoxin reductase alpha chain" evidence="6">
    <location>
        <begin position="74"/>
        <end position="152"/>
    </location>
</feature>
<reference evidence="7 8" key="1">
    <citation type="submission" date="2024-03" db="EMBL/GenBank/DDBJ databases">
        <title>Complete genome sequence of the green alga Chloropicon roscoffensis RCC1871.</title>
        <authorList>
            <person name="Lemieux C."/>
            <person name="Pombert J.-F."/>
            <person name="Otis C."/>
            <person name="Turmel M."/>
        </authorList>
    </citation>
    <scope>NUCLEOTIDE SEQUENCE [LARGE SCALE GENOMIC DNA]</scope>
    <source>
        <strain evidence="7 8">RCC1871</strain>
    </source>
</reference>
<dbReference type="AlphaFoldDB" id="A0AAX4P0A9"/>
<dbReference type="PANTHER" id="PTHR46937">
    <property type="entry name" value="FERREDOXIN-THIOREDOXIN REDUCTASE, VARIABLE CHAIN"/>
    <property type="match status" value="1"/>
</dbReference>
<dbReference type="SUPFAM" id="SSF50090">
    <property type="entry name" value="Electron transport accessory proteins"/>
    <property type="match status" value="1"/>
</dbReference>
<proteinExistence type="inferred from homology"/>
<dbReference type="EMBL" id="CP151501">
    <property type="protein sequence ID" value="WZN59346.1"/>
    <property type="molecule type" value="Genomic_DNA"/>
</dbReference>
<comment type="subunit">
    <text evidence="2">Heterodimer of subunit A (variable subunit) and subunit B (catalytic subunit). Heterodimeric FTR forms a complex with ferredoxin and thioredoxin.</text>
</comment>
<evidence type="ECO:0000256" key="2">
    <source>
        <dbReference type="ARBA" id="ARBA00026011"/>
    </source>
</evidence>
<dbReference type="PANTHER" id="PTHR46937:SF4">
    <property type="entry name" value="FERREDOXIN-THIOREDOXIN REDUCTASE SUBUNIT A1, CHLOROPLASTIC"/>
    <property type="match status" value="1"/>
</dbReference>
<evidence type="ECO:0000259" key="6">
    <source>
        <dbReference type="Pfam" id="PF02941"/>
    </source>
</evidence>
<organism evidence="7 8">
    <name type="scientific">Chloropicon roscoffensis</name>
    <dbReference type="NCBI Taxonomy" id="1461544"/>
    <lineage>
        <taxon>Eukaryota</taxon>
        <taxon>Viridiplantae</taxon>
        <taxon>Chlorophyta</taxon>
        <taxon>Chloropicophyceae</taxon>
        <taxon>Chloropicales</taxon>
        <taxon>Chloropicaceae</taxon>
        <taxon>Chloropicon</taxon>
    </lineage>
</organism>
<feature type="region of interest" description="Disordered" evidence="5">
    <location>
        <begin position="18"/>
        <end position="39"/>
    </location>
</feature>
<evidence type="ECO:0000313" key="8">
    <source>
        <dbReference type="Proteomes" id="UP001472866"/>
    </source>
</evidence>
<dbReference type="Proteomes" id="UP001472866">
    <property type="component" value="Chromosome 01"/>
</dbReference>
<dbReference type="GO" id="GO:0016491">
    <property type="term" value="F:oxidoreductase activity"/>
    <property type="evidence" value="ECO:0007669"/>
    <property type="project" value="UniProtKB-KW"/>
</dbReference>
<comment type="function">
    <text evidence="3">Variable subunit of the ferredoxin-thioredoxin reductase (FTR), which catalyzes the two-electron reduction of thioredoxins by the electrons provided by reduced ferredoxin.</text>
</comment>
<accession>A0AAX4P0A9</accession>